<dbReference type="Gene3D" id="2.120.10.30">
    <property type="entry name" value="TolB, C-terminal domain"/>
    <property type="match status" value="1"/>
</dbReference>
<sequence>MKLIILQNSGLKGNYQNIRKSNIVVKLFVNVNCIFLLSIKGMEQIRHKKFHLVVLASVVLVILNMFSVLFSSAVLAATIQDTPTTITKTQITTSGSAERPAIFSDKIIWQDYRNDITDIYMYNLSTSKEVQITTSGSAEAPVIYNDKIVWMDGRNGNFSLEKPDIYVYDLSTYKETRVTTNGSYSTSPAIYKDRIVWTNYSSSVQMYNLSTHQKSQISSSESMIFSPTIYGNIIAWEDFRVFREENAQVGSNTSDFSIHKKNPTRDICFYDLSTHKKIQITTDGSAAHPAIYEDRIV</sequence>
<dbReference type="InterPro" id="IPR027618">
    <property type="entry name" value="Beta_prop_Msarc"/>
</dbReference>
<comment type="caution">
    <text evidence="2">The sequence shown here is derived from an EMBL/GenBank/DDBJ whole genome shotgun (WGS) entry which is preliminary data.</text>
</comment>
<evidence type="ECO:0000256" key="1">
    <source>
        <dbReference type="SAM" id="Phobius"/>
    </source>
</evidence>
<name>A0A2A2HQV2_9EURY</name>
<gene>
    <name evidence="2" type="ORF">ASJ81_09110</name>
</gene>
<feature type="transmembrane region" description="Helical" evidence="1">
    <location>
        <begin position="52"/>
        <end position="79"/>
    </location>
</feature>
<accession>A0A2A2HQV2</accession>
<keyword evidence="1" id="KW-1133">Transmembrane helix</keyword>
<keyword evidence="3" id="KW-1185">Reference proteome</keyword>
<dbReference type="NCBIfam" id="TIGR04275">
    <property type="entry name" value="beta_prop_Msarc"/>
    <property type="match status" value="3"/>
</dbReference>
<reference evidence="2 3" key="1">
    <citation type="journal article" date="2017" name="BMC Genomics">
        <title>Genomic analysis of methanogenic archaea reveals a shift towards energy conservation.</title>
        <authorList>
            <person name="Gilmore S.P."/>
            <person name="Henske J.K."/>
            <person name="Sexton J.A."/>
            <person name="Solomon K.V."/>
            <person name="Seppala S."/>
            <person name="Yoo J.I."/>
            <person name="Huyett L.M."/>
            <person name="Pressman A."/>
            <person name="Cogan J.Z."/>
            <person name="Kivenson V."/>
            <person name="Peng X."/>
            <person name="Tan Y."/>
            <person name="Valentine D.L."/>
            <person name="O'Malley M.A."/>
        </authorList>
    </citation>
    <scope>NUCLEOTIDE SEQUENCE [LARGE SCALE GENOMIC DNA]</scope>
    <source>
        <strain evidence="2 3">MC-15</strain>
    </source>
</reference>
<dbReference type="AlphaFoldDB" id="A0A2A2HQV2"/>
<dbReference type="EMBL" id="LMVP01000468">
    <property type="protein sequence ID" value="PAV11710.1"/>
    <property type="molecule type" value="Genomic_DNA"/>
</dbReference>
<evidence type="ECO:0000313" key="3">
    <source>
        <dbReference type="Proteomes" id="UP000218164"/>
    </source>
</evidence>
<evidence type="ECO:0000313" key="2">
    <source>
        <dbReference type="EMBL" id="PAV11710.1"/>
    </source>
</evidence>
<dbReference type="Proteomes" id="UP000218164">
    <property type="component" value="Unassembled WGS sequence"/>
</dbReference>
<proteinExistence type="predicted"/>
<keyword evidence="1" id="KW-0812">Transmembrane</keyword>
<dbReference type="InterPro" id="IPR011042">
    <property type="entry name" value="6-blade_b-propeller_TolB-like"/>
</dbReference>
<dbReference type="PANTHER" id="PTHR36842:SF1">
    <property type="entry name" value="PROTEIN TOLB"/>
    <property type="match status" value="1"/>
</dbReference>
<dbReference type="SUPFAM" id="SSF69304">
    <property type="entry name" value="Tricorn protease N-terminal domain"/>
    <property type="match status" value="2"/>
</dbReference>
<evidence type="ECO:0008006" key="4">
    <source>
        <dbReference type="Google" id="ProtNLM"/>
    </source>
</evidence>
<keyword evidence="1" id="KW-0472">Membrane</keyword>
<protein>
    <recommendedName>
        <fullName evidence="4">Cell surface protein</fullName>
    </recommendedName>
</protein>
<feature type="transmembrane region" description="Helical" evidence="1">
    <location>
        <begin position="23"/>
        <end position="40"/>
    </location>
</feature>
<organism evidence="2 3">
    <name type="scientific">Methanosarcina spelaei</name>
    <dbReference type="NCBI Taxonomy" id="1036679"/>
    <lineage>
        <taxon>Archaea</taxon>
        <taxon>Methanobacteriati</taxon>
        <taxon>Methanobacteriota</taxon>
        <taxon>Stenosarchaea group</taxon>
        <taxon>Methanomicrobia</taxon>
        <taxon>Methanosarcinales</taxon>
        <taxon>Methanosarcinaceae</taxon>
        <taxon>Methanosarcina</taxon>
    </lineage>
</organism>
<dbReference type="PANTHER" id="PTHR36842">
    <property type="entry name" value="PROTEIN TOLB HOMOLOG"/>
    <property type="match status" value="1"/>
</dbReference>